<accession>A0A8R1TMQ4</accession>
<proteinExistence type="predicted"/>
<reference evidence="1" key="2">
    <citation type="submission" date="2022-06" db="UniProtKB">
        <authorList>
            <consortium name="EnsemblMetazoa"/>
        </authorList>
    </citation>
    <scope>IDENTIFICATION</scope>
</reference>
<dbReference type="EnsemblMetazoa" id="OVOC12541.1">
    <property type="protein sequence ID" value="OVOC12541.1"/>
    <property type="gene ID" value="WBGene00249350"/>
</dbReference>
<dbReference type="EMBL" id="CMVM020000510">
    <property type="status" value="NOT_ANNOTATED_CDS"/>
    <property type="molecule type" value="Genomic_DNA"/>
</dbReference>
<name>A0A8R1TMQ4_ONCVO</name>
<dbReference type="AlphaFoldDB" id="A0A8R1TMQ4"/>
<sequence>MIAAIEASVGNNDSVNITEKQNPLRGHRFKRCCCVFFCGPFGCYFGYGPGYGPGYAPGHGIQPGYEKRGESGGATGQKEMFRNWWLHISLSLLPISMSWMKSMFY</sequence>
<organism evidence="1 2">
    <name type="scientific">Onchocerca volvulus</name>
    <dbReference type="NCBI Taxonomy" id="6282"/>
    <lineage>
        <taxon>Eukaryota</taxon>
        <taxon>Metazoa</taxon>
        <taxon>Ecdysozoa</taxon>
        <taxon>Nematoda</taxon>
        <taxon>Chromadorea</taxon>
        <taxon>Rhabditida</taxon>
        <taxon>Spirurina</taxon>
        <taxon>Spiruromorpha</taxon>
        <taxon>Filarioidea</taxon>
        <taxon>Onchocercidae</taxon>
        <taxon>Onchocerca</taxon>
    </lineage>
</organism>
<dbReference type="Proteomes" id="UP000024404">
    <property type="component" value="Unassembled WGS sequence"/>
</dbReference>
<evidence type="ECO:0000313" key="2">
    <source>
        <dbReference type="Proteomes" id="UP000024404"/>
    </source>
</evidence>
<evidence type="ECO:0000313" key="1">
    <source>
        <dbReference type="EnsemblMetazoa" id="OVOC12541.1"/>
    </source>
</evidence>
<protein>
    <submittedName>
        <fullName evidence="1">Uncharacterized protein</fullName>
    </submittedName>
</protein>
<reference evidence="2" key="1">
    <citation type="submission" date="2013-10" db="EMBL/GenBank/DDBJ databases">
        <title>Genome sequencing of Onchocerca volvulus.</title>
        <authorList>
            <person name="Cotton J."/>
            <person name="Tsai J."/>
            <person name="Stanley E."/>
            <person name="Tracey A."/>
            <person name="Holroyd N."/>
            <person name="Lustigman S."/>
            <person name="Berriman M."/>
        </authorList>
    </citation>
    <scope>NUCLEOTIDE SEQUENCE</scope>
</reference>
<keyword evidence="2" id="KW-1185">Reference proteome</keyword>